<accession>A0A6B8W3E6</accession>
<evidence type="ECO:0000313" key="3">
    <source>
        <dbReference type="Proteomes" id="UP000424462"/>
    </source>
</evidence>
<organism evidence="2 3">
    <name type="scientific">Corynebacterium occultum</name>
    <dbReference type="NCBI Taxonomy" id="2675219"/>
    <lineage>
        <taxon>Bacteria</taxon>
        <taxon>Bacillati</taxon>
        <taxon>Actinomycetota</taxon>
        <taxon>Actinomycetes</taxon>
        <taxon>Mycobacteriales</taxon>
        <taxon>Corynebacteriaceae</taxon>
        <taxon>Corynebacterium</taxon>
    </lineage>
</organism>
<evidence type="ECO:0000313" key="2">
    <source>
        <dbReference type="EMBL" id="QGU07051.1"/>
    </source>
</evidence>
<keyword evidence="3" id="KW-1185">Reference proteome</keyword>
<dbReference type="InterPro" id="IPR011089">
    <property type="entry name" value="GmrSD_C"/>
</dbReference>
<proteinExistence type="predicted"/>
<dbReference type="AlphaFoldDB" id="A0A6B8W3E6"/>
<reference evidence="2 3" key="1">
    <citation type="submission" date="2019-11" db="EMBL/GenBank/DDBJ databases">
        <title>Complete genome sequence of Corynebacterium kalinowskii 1959, a novel Corynebacterium species isolated from soil of a small paddock in Vilsendorf, Germany.</title>
        <authorList>
            <person name="Schaffert L."/>
            <person name="Ruwe M."/>
            <person name="Milse J."/>
            <person name="Hanuschka K."/>
            <person name="Ortseifen V."/>
            <person name="Droste J."/>
            <person name="Brandt D."/>
            <person name="Schlueter L."/>
            <person name="Kutter Y."/>
            <person name="Vinke S."/>
            <person name="Viehoefer P."/>
            <person name="Jacob L."/>
            <person name="Luebke N.-C."/>
            <person name="Schulte-Berndt E."/>
            <person name="Hain C."/>
            <person name="Linder M."/>
            <person name="Schmidt P."/>
            <person name="Wollenschlaeger L."/>
            <person name="Luttermann T."/>
            <person name="Thieme E."/>
            <person name="Hassa J."/>
            <person name="Haak M."/>
            <person name="Wittchen M."/>
            <person name="Mentz A."/>
            <person name="Persicke M."/>
            <person name="Busche T."/>
            <person name="Ruckert C."/>
        </authorList>
    </citation>
    <scope>NUCLEOTIDE SEQUENCE [LARGE SCALE GENOMIC DNA]</scope>
    <source>
        <strain evidence="2 3">2039</strain>
    </source>
</reference>
<dbReference type="RefSeq" id="WP_156230587.1">
    <property type="nucleotide sequence ID" value="NZ_CP046455.1"/>
</dbReference>
<dbReference type="PANTHER" id="PTHR24094">
    <property type="entry name" value="SECRETED PROTEIN"/>
    <property type="match status" value="1"/>
</dbReference>
<protein>
    <recommendedName>
        <fullName evidence="1">GmrSD restriction endonucleases C-terminal domain-containing protein</fullName>
    </recommendedName>
</protein>
<sequence length="100" mass="11606">MELDHVLPLSIAWDLGAHAWTPQQRRAFANDPANLVLTSREANQEKSNLLPSEWLPPDRGARCWYVRKMAHVVATYGLPFPAEEQTVMKKQCRLREIWRP</sequence>
<evidence type="ECO:0000259" key="1">
    <source>
        <dbReference type="Pfam" id="PF07510"/>
    </source>
</evidence>
<feature type="domain" description="GmrSD restriction endonucleases C-terminal" evidence="1">
    <location>
        <begin position="3"/>
        <end position="89"/>
    </location>
</feature>
<gene>
    <name evidence="2" type="ORF">COCCU_05525</name>
</gene>
<dbReference type="KEGG" id="cok:COCCU_05525"/>
<dbReference type="Pfam" id="PF07510">
    <property type="entry name" value="GmrSD_C"/>
    <property type="match status" value="1"/>
</dbReference>
<name>A0A6B8W3E6_9CORY</name>
<dbReference type="PANTHER" id="PTHR24094:SF15">
    <property type="entry name" value="AMP-DEPENDENT SYNTHETASE_LIGASE DOMAIN-CONTAINING PROTEIN-RELATED"/>
    <property type="match status" value="1"/>
</dbReference>
<dbReference type="EMBL" id="CP046455">
    <property type="protein sequence ID" value="QGU07051.1"/>
    <property type="molecule type" value="Genomic_DNA"/>
</dbReference>
<dbReference type="Proteomes" id="UP000424462">
    <property type="component" value="Chromosome"/>
</dbReference>